<dbReference type="GO" id="GO:0005524">
    <property type="term" value="F:ATP binding"/>
    <property type="evidence" value="ECO:0007669"/>
    <property type="project" value="UniProtKB-KW"/>
</dbReference>
<dbReference type="PROSITE" id="PS50045">
    <property type="entry name" value="SIGMA54_INTERACT_4"/>
    <property type="match status" value="1"/>
</dbReference>
<dbReference type="GO" id="GO:0006355">
    <property type="term" value="P:regulation of DNA-templated transcription"/>
    <property type="evidence" value="ECO:0007669"/>
    <property type="project" value="InterPro"/>
</dbReference>
<keyword evidence="2" id="KW-0067">ATP-binding</keyword>
<dbReference type="InterPro" id="IPR002078">
    <property type="entry name" value="Sigma_54_int"/>
</dbReference>
<dbReference type="PRINTS" id="PR01590">
    <property type="entry name" value="HTHFIS"/>
</dbReference>
<dbReference type="CDD" id="cd00009">
    <property type="entry name" value="AAA"/>
    <property type="match status" value="1"/>
</dbReference>
<dbReference type="SUPFAM" id="SSF52540">
    <property type="entry name" value="P-loop containing nucleoside triphosphate hydrolases"/>
    <property type="match status" value="1"/>
</dbReference>
<evidence type="ECO:0000313" key="8">
    <source>
        <dbReference type="EMBL" id="MPM20541.1"/>
    </source>
</evidence>
<evidence type="ECO:0000256" key="6">
    <source>
        <dbReference type="SAM" id="Coils"/>
    </source>
</evidence>
<dbReference type="Pfam" id="PF00158">
    <property type="entry name" value="Sigma54_activat"/>
    <property type="match status" value="1"/>
</dbReference>
<protein>
    <submittedName>
        <fullName evidence="8">DNA-binding transcriptional activator HyfR</fullName>
    </submittedName>
</protein>
<gene>
    <name evidence="8" type="primary">hyfR_1</name>
    <name evidence="8" type="ORF">SDC9_66972</name>
</gene>
<dbReference type="InterPro" id="IPR058031">
    <property type="entry name" value="AAA_lid_NorR"/>
</dbReference>
<dbReference type="InterPro" id="IPR025943">
    <property type="entry name" value="Sigma_54_int_dom_ATP-bd_2"/>
</dbReference>
<dbReference type="EMBL" id="VSSQ01003407">
    <property type="protein sequence ID" value="MPM20541.1"/>
    <property type="molecule type" value="Genomic_DNA"/>
</dbReference>
<dbReference type="PROSITE" id="PS00688">
    <property type="entry name" value="SIGMA54_INTERACT_3"/>
    <property type="match status" value="1"/>
</dbReference>
<evidence type="ECO:0000259" key="7">
    <source>
        <dbReference type="PROSITE" id="PS50045"/>
    </source>
</evidence>
<dbReference type="InterPro" id="IPR003593">
    <property type="entry name" value="AAA+_ATPase"/>
</dbReference>
<dbReference type="Gene3D" id="3.40.50.300">
    <property type="entry name" value="P-loop containing nucleotide triphosphate hydrolases"/>
    <property type="match status" value="1"/>
</dbReference>
<organism evidence="8">
    <name type="scientific">bioreactor metagenome</name>
    <dbReference type="NCBI Taxonomy" id="1076179"/>
    <lineage>
        <taxon>unclassified sequences</taxon>
        <taxon>metagenomes</taxon>
        <taxon>ecological metagenomes</taxon>
    </lineage>
</organism>
<keyword evidence="3" id="KW-0805">Transcription regulation</keyword>
<dbReference type="InterPro" id="IPR009057">
    <property type="entry name" value="Homeodomain-like_sf"/>
</dbReference>
<feature type="coiled-coil region" evidence="6">
    <location>
        <begin position="1"/>
        <end position="38"/>
    </location>
</feature>
<feature type="domain" description="Sigma-54 factor interaction" evidence="7">
    <location>
        <begin position="44"/>
        <end position="273"/>
    </location>
</feature>
<dbReference type="Pfam" id="PF25601">
    <property type="entry name" value="AAA_lid_14"/>
    <property type="match status" value="1"/>
</dbReference>
<reference evidence="8" key="1">
    <citation type="submission" date="2019-08" db="EMBL/GenBank/DDBJ databases">
        <authorList>
            <person name="Kucharzyk K."/>
            <person name="Murdoch R.W."/>
            <person name="Higgins S."/>
            <person name="Loffler F."/>
        </authorList>
    </citation>
    <scope>NUCLEOTIDE SEQUENCE</scope>
</reference>
<dbReference type="InterPro" id="IPR002197">
    <property type="entry name" value="HTH_Fis"/>
</dbReference>
<dbReference type="InterPro" id="IPR027417">
    <property type="entry name" value="P-loop_NTPase"/>
</dbReference>
<evidence type="ECO:0000256" key="4">
    <source>
        <dbReference type="ARBA" id="ARBA00023125"/>
    </source>
</evidence>
<dbReference type="SMART" id="SM00382">
    <property type="entry name" value="AAA"/>
    <property type="match status" value="1"/>
</dbReference>
<evidence type="ECO:0000256" key="2">
    <source>
        <dbReference type="ARBA" id="ARBA00022840"/>
    </source>
</evidence>
<dbReference type="Pfam" id="PF02954">
    <property type="entry name" value="HTH_8"/>
    <property type="match status" value="1"/>
</dbReference>
<dbReference type="SUPFAM" id="SSF46689">
    <property type="entry name" value="Homeodomain-like"/>
    <property type="match status" value="1"/>
</dbReference>
<dbReference type="PROSITE" id="PS00676">
    <property type="entry name" value="SIGMA54_INTERACT_2"/>
    <property type="match status" value="1"/>
</dbReference>
<evidence type="ECO:0000256" key="5">
    <source>
        <dbReference type="ARBA" id="ARBA00023163"/>
    </source>
</evidence>
<proteinExistence type="predicted"/>
<dbReference type="FunFam" id="3.40.50.300:FF:000006">
    <property type="entry name" value="DNA-binding transcriptional regulator NtrC"/>
    <property type="match status" value="1"/>
</dbReference>
<dbReference type="InterPro" id="IPR025944">
    <property type="entry name" value="Sigma_54_int_dom_CS"/>
</dbReference>
<keyword evidence="6" id="KW-0175">Coiled coil</keyword>
<keyword evidence="1" id="KW-0547">Nucleotide-binding</keyword>
<evidence type="ECO:0000256" key="3">
    <source>
        <dbReference type="ARBA" id="ARBA00023015"/>
    </source>
</evidence>
<dbReference type="Gene3D" id="1.10.10.60">
    <property type="entry name" value="Homeodomain-like"/>
    <property type="match status" value="1"/>
</dbReference>
<keyword evidence="5" id="KW-0804">Transcription</keyword>
<comment type="caution">
    <text evidence="8">The sequence shown here is derived from an EMBL/GenBank/DDBJ whole genome shotgun (WGS) entry which is preliminary data.</text>
</comment>
<dbReference type="GO" id="GO:0043565">
    <property type="term" value="F:sequence-specific DNA binding"/>
    <property type="evidence" value="ECO:0007669"/>
    <property type="project" value="InterPro"/>
</dbReference>
<dbReference type="Gene3D" id="1.10.8.60">
    <property type="match status" value="1"/>
</dbReference>
<dbReference type="AlphaFoldDB" id="A0A644XY02"/>
<name>A0A644XY02_9ZZZZ</name>
<accession>A0A644XY02</accession>
<dbReference type="PANTHER" id="PTHR32071">
    <property type="entry name" value="TRANSCRIPTIONAL REGULATORY PROTEIN"/>
    <property type="match status" value="1"/>
</dbReference>
<sequence length="365" mass="41808">MVVYSQDVELLKDLMQEIEEEKKKNKSIQQTLTYLQERMACQNIVSANYKMDNLYNMLLSVAQTDTTVTIYGESGTGKEVLANFIYQNSLRCDKPFIPINCAAIPAELMEAEFFGYERGAFTGANREGKAGLFEMANKGTIFLDELGEMPLSLQSKLLRALESGEVKRIGSSKTIKTDVRIIAATNRNLVKMVEEKAFREDLYYRLNVIPVNIPPLRERPEDIEALSIHFLNEYNRKYGRNVEITDEIMNSFKKYQWPGNIRELKNEIERYVVTEGQISSVLHRNFKASANVSKQTENEIVHEPFFTGYEGSLKEVMGKYELEYINAVINKCGGVMTEAAKKLGIHRSALYKKLDKYNGKYELKD</sequence>
<keyword evidence="4 8" id="KW-0238">DNA-binding</keyword>
<evidence type="ECO:0000256" key="1">
    <source>
        <dbReference type="ARBA" id="ARBA00022741"/>
    </source>
</evidence>